<dbReference type="InterPro" id="IPR053167">
    <property type="entry name" value="Spore_coat_component"/>
</dbReference>
<reference evidence="3 4" key="1">
    <citation type="submission" date="2018-06" db="EMBL/GenBank/DDBJ databases">
        <title>Genomic Encyclopedia of Type Strains, Phase III (KMG-III): the genomes of soil and plant-associated and newly described type strains.</title>
        <authorList>
            <person name="Whitman W."/>
        </authorList>
    </citation>
    <scope>NUCLEOTIDE SEQUENCE [LARGE SCALE GENOMIC DNA]</scope>
    <source>
        <strain evidence="3 4">CECT 5889</strain>
    </source>
</reference>
<gene>
    <name evidence="3" type="ORF">DFP82_102348</name>
</gene>
<keyword evidence="4" id="KW-1185">Reference proteome</keyword>
<evidence type="ECO:0000313" key="3">
    <source>
        <dbReference type="EMBL" id="PYE40383.1"/>
    </source>
</evidence>
<keyword evidence="1" id="KW-0732">Signal</keyword>
<dbReference type="SMART" id="SM00972">
    <property type="entry name" value="SCPU"/>
    <property type="match status" value="1"/>
</dbReference>
<dbReference type="Proteomes" id="UP000247746">
    <property type="component" value="Unassembled WGS sequence"/>
</dbReference>
<protein>
    <submittedName>
        <fullName evidence="3">Spore coat protein U-like protein</fullName>
    </submittedName>
</protein>
<dbReference type="PANTHER" id="PTHR37089:SF4">
    <property type="entry name" value="EXPORTED PROTEIN"/>
    <property type="match status" value="1"/>
</dbReference>
<dbReference type="AlphaFoldDB" id="A0A2V4UJK9"/>
<feature type="chain" id="PRO_5015885270" evidence="1">
    <location>
        <begin position="27"/>
        <end position="177"/>
    </location>
</feature>
<evidence type="ECO:0000259" key="2">
    <source>
        <dbReference type="Pfam" id="PF05229"/>
    </source>
</evidence>
<dbReference type="Pfam" id="PF05229">
    <property type="entry name" value="SCPU"/>
    <property type="match status" value="1"/>
</dbReference>
<comment type="caution">
    <text evidence="3">The sequence shown here is derived from an EMBL/GenBank/DDBJ whole genome shotgun (WGS) entry which is preliminary data.</text>
</comment>
<keyword evidence="3" id="KW-0167">Capsid protein</keyword>
<feature type="signal peptide" evidence="1">
    <location>
        <begin position="1"/>
        <end position="26"/>
    </location>
</feature>
<dbReference type="InterPro" id="IPR007893">
    <property type="entry name" value="Spore_coat_U/FanG"/>
</dbReference>
<accession>A0A2V4UJK9</accession>
<proteinExistence type="predicted"/>
<organism evidence="3 4">
    <name type="scientific">Psychrobacter fozii</name>
    <dbReference type="NCBI Taxonomy" id="198480"/>
    <lineage>
        <taxon>Bacteria</taxon>
        <taxon>Pseudomonadati</taxon>
        <taxon>Pseudomonadota</taxon>
        <taxon>Gammaproteobacteria</taxon>
        <taxon>Moraxellales</taxon>
        <taxon>Moraxellaceae</taxon>
        <taxon>Psychrobacter</taxon>
    </lineage>
</organism>
<dbReference type="RefSeq" id="WP_110922542.1">
    <property type="nucleotide sequence ID" value="NZ_CAJGZD010000003.1"/>
</dbReference>
<keyword evidence="3" id="KW-0946">Virion</keyword>
<feature type="domain" description="Spore coat protein U/FanG" evidence="2">
    <location>
        <begin position="30"/>
        <end position="173"/>
    </location>
</feature>
<dbReference type="PANTHER" id="PTHR37089">
    <property type="entry name" value="PROTEIN U-RELATED"/>
    <property type="match status" value="1"/>
</dbReference>
<evidence type="ECO:0000313" key="4">
    <source>
        <dbReference type="Proteomes" id="UP000247746"/>
    </source>
</evidence>
<dbReference type="OrthoDB" id="6658421at2"/>
<dbReference type="EMBL" id="QJSU01000002">
    <property type="protein sequence ID" value="PYE40383.1"/>
    <property type="molecule type" value="Genomic_DNA"/>
</dbReference>
<name>A0A2V4UJK9_9GAMM</name>
<sequence length="177" mass="17765">MTFNKQLLTAAFLTVGGLTAMSSANAADSDTFTVTTTIDASCSVVTDAANIDFGTITANTAAADGTITNKVTSGTGIAVTCSSGSPYAIKLATLSNPDSTIGEGVLKGTNTNAQTIAYKLGSTSTGTAWGSLETNDVTGTGTGLSTPISHLVYASITGSTDVKEDTYTDTITASITY</sequence>
<evidence type="ECO:0000256" key="1">
    <source>
        <dbReference type="SAM" id="SignalP"/>
    </source>
</evidence>